<name>A0A8T4GT35_9EURY</name>
<proteinExistence type="predicted"/>
<dbReference type="EMBL" id="JAGGLC010000001">
    <property type="protein sequence ID" value="MBP1986026.1"/>
    <property type="molecule type" value="Genomic_DNA"/>
</dbReference>
<evidence type="ECO:0000313" key="1">
    <source>
        <dbReference type="EMBL" id="MBP1986026.1"/>
    </source>
</evidence>
<comment type="caution">
    <text evidence="1">The sequence shown here is derived from an EMBL/GenBank/DDBJ whole genome shotgun (WGS) entry which is preliminary data.</text>
</comment>
<gene>
    <name evidence="1" type="ORF">J2753_000499</name>
</gene>
<organism evidence="1 2">
    <name type="scientific">Halolamina salifodinae</name>
    <dbReference type="NCBI Taxonomy" id="1202767"/>
    <lineage>
        <taxon>Archaea</taxon>
        <taxon>Methanobacteriati</taxon>
        <taxon>Methanobacteriota</taxon>
        <taxon>Stenosarchaea group</taxon>
        <taxon>Halobacteria</taxon>
        <taxon>Halobacteriales</taxon>
        <taxon>Haloferacaceae</taxon>
    </lineage>
</organism>
<reference evidence="1" key="1">
    <citation type="submission" date="2021-03" db="EMBL/GenBank/DDBJ databases">
        <title>Genomic Encyclopedia of Type Strains, Phase IV (KMG-IV): sequencing the most valuable type-strain genomes for metagenomic binning, comparative biology and taxonomic classification.</title>
        <authorList>
            <person name="Goeker M."/>
        </authorList>
    </citation>
    <scope>NUCLEOTIDE SEQUENCE</scope>
    <source>
        <strain evidence="1">DSM 26232</strain>
    </source>
</reference>
<protein>
    <submittedName>
        <fullName evidence="1">Uncharacterized protein</fullName>
    </submittedName>
</protein>
<dbReference type="Proteomes" id="UP000823736">
    <property type="component" value="Unassembled WGS sequence"/>
</dbReference>
<dbReference type="RefSeq" id="WP_209490135.1">
    <property type="nucleotide sequence ID" value="NZ_JAGGLC010000001.1"/>
</dbReference>
<accession>A0A8T4GT35</accession>
<dbReference type="AlphaFoldDB" id="A0A8T4GT35"/>
<keyword evidence="2" id="KW-1185">Reference proteome</keyword>
<sequence length="340" mass="39370">MSTEDPVAFEYQGYLLFNGIYEVSSLNSKYEGSRSEARATLSELFDSYEKGDQGTKKGYEDLDLPNYIRDDDSVEEKLSTVADFLISHRYLYEDRESTDAYYQGEEVEVEVPHVQDTDIYWYHPEYMLFRGSKDDVQEAREHTRTKFGADANLRSVDFTSNFLLWLFYKHCKDDPLYDACEFDGGLSISALTDTTLEGDRDPFGETNQVDDSTNLRRCVPMIAGILKDKNISLLEGYFQLYDDYRLKTQIGNGRVHIKASDGDIQSSNDVRRLAMSLSFLQELLQLYDCWQDLPAQERIPPYGFFEDLYETAKDLGVEIDSMSDDMLNRYGNKRDEDWLS</sequence>
<evidence type="ECO:0000313" key="2">
    <source>
        <dbReference type="Proteomes" id="UP000823736"/>
    </source>
</evidence>
<dbReference type="OrthoDB" id="197057at2157"/>